<dbReference type="OrthoDB" id="996916at2759"/>
<dbReference type="PANTHER" id="PTHR47074">
    <property type="entry name" value="BNAC02G40300D PROTEIN"/>
    <property type="match status" value="1"/>
</dbReference>
<dbReference type="SUPFAM" id="SSF53098">
    <property type="entry name" value="Ribonuclease H-like"/>
    <property type="match status" value="1"/>
</dbReference>
<dbReference type="CDD" id="cd06222">
    <property type="entry name" value="RNase_H_like"/>
    <property type="match status" value="1"/>
</dbReference>
<evidence type="ECO:0000313" key="4">
    <source>
        <dbReference type="Proteomes" id="UP000593560"/>
    </source>
</evidence>
<evidence type="ECO:0000256" key="1">
    <source>
        <dbReference type="SAM" id="MobiDB-lite"/>
    </source>
</evidence>
<dbReference type="InterPro" id="IPR036397">
    <property type="entry name" value="RNaseH_sf"/>
</dbReference>
<evidence type="ECO:0000259" key="2">
    <source>
        <dbReference type="Pfam" id="PF13456"/>
    </source>
</evidence>
<evidence type="ECO:0000313" key="3">
    <source>
        <dbReference type="EMBL" id="MBA0817629.1"/>
    </source>
</evidence>
<dbReference type="Pfam" id="PF13456">
    <property type="entry name" value="RVT_3"/>
    <property type="match status" value="1"/>
</dbReference>
<dbReference type="Gene3D" id="3.30.420.10">
    <property type="entry name" value="Ribonuclease H-like superfamily/Ribonuclease H"/>
    <property type="match status" value="1"/>
</dbReference>
<dbReference type="Proteomes" id="UP000593560">
    <property type="component" value="Unassembled WGS sequence"/>
</dbReference>
<sequence>MDHLFRECPVLEEVWRELSYHQCLHDIQMEFSQWLTWVFSHSSTSQCRIFCCALWAIWGDRNARTKSPRNCQEMEKATNRMININFDAAYDGRQKRSTVGIVVRDSEGSVLLLCSEIHHRITSVFTAEAVACRKAIQTGIGMKWASIIIEGDSLSIIRKCKKKNPDESWEFTWSERSLKQRKLKRHVKGRENPIEQKGEEAEGGESEKVETTLIKVCHWKNGKRLEEEKEDLK</sequence>
<dbReference type="AlphaFoldDB" id="A0A7J9I693"/>
<gene>
    <name evidence="3" type="ORF">Gohar_025684</name>
</gene>
<feature type="region of interest" description="Disordered" evidence="1">
    <location>
        <begin position="182"/>
        <end position="209"/>
    </location>
</feature>
<organism evidence="3 4">
    <name type="scientific">Gossypium harknessii</name>
    <dbReference type="NCBI Taxonomy" id="34285"/>
    <lineage>
        <taxon>Eukaryota</taxon>
        <taxon>Viridiplantae</taxon>
        <taxon>Streptophyta</taxon>
        <taxon>Embryophyta</taxon>
        <taxon>Tracheophyta</taxon>
        <taxon>Spermatophyta</taxon>
        <taxon>Magnoliopsida</taxon>
        <taxon>eudicotyledons</taxon>
        <taxon>Gunneridae</taxon>
        <taxon>Pentapetalae</taxon>
        <taxon>rosids</taxon>
        <taxon>malvids</taxon>
        <taxon>Malvales</taxon>
        <taxon>Malvaceae</taxon>
        <taxon>Malvoideae</taxon>
        <taxon>Gossypium</taxon>
    </lineage>
</organism>
<dbReference type="GO" id="GO:0003676">
    <property type="term" value="F:nucleic acid binding"/>
    <property type="evidence" value="ECO:0007669"/>
    <property type="project" value="InterPro"/>
</dbReference>
<dbReference type="InterPro" id="IPR044730">
    <property type="entry name" value="RNase_H-like_dom_plant"/>
</dbReference>
<feature type="domain" description="RNase H type-1" evidence="2">
    <location>
        <begin position="85"/>
        <end position="168"/>
    </location>
</feature>
<dbReference type="InterPro" id="IPR012337">
    <property type="entry name" value="RNaseH-like_sf"/>
</dbReference>
<dbReference type="InterPro" id="IPR052929">
    <property type="entry name" value="RNase_H-like_EbsB-rel"/>
</dbReference>
<keyword evidence="4" id="KW-1185">Reference proteome</keyword>
<proteinExistence type="predicted"/>
<dbReference type="PANTHER" id="PTHR47074:SF61">
    <property type="entry name" value="RNASE H TYPE-1 DOMAIN-CONTAINING PROTEIN"/>
    <property type="match status" value="1"/>
</dbReference>
<dbReference type="InterPro" id="IPR002156">
    <property type="entry name" value="RNaseH_domain"/>
</dbReference>
<name>A0A7J9I693_9ROSI</name>
<accession>A0A7J9I693</accession>
<feature type="compositionally biased region" description="Basic and acidic residues" evidence="1">
    <location>
        <begin position="189"/>
        <end position="209"/>
    </location>
</feature>
<comment type="caution">
    <text evidence="3">The sequence shown here is derived from an EMBL/GenBank/DDBJ whole genome shotgun (WGS) entry which is preliminary data.</text>
</comment>
<reference evidence="3 4" key="1">
    <citation type="journal article" date="2019" name="Genome Biol. Evol.">
        <title>Insights into the evolution of the New World diploid cottons (Gossypium, subgenus Houzingenia) based on genome sequencing.</title>
        <authorList>
            <person name="Grover C.E."/>
            <person name="Arick M.A. 2nd"/>
            <person name="Thrash A."/>
            <person name="Conover J.L."/>
            <person name="Sanders W.S."/>
            <person name="Peterson D.G."/>
            <person name="Frelichowski J.E."/>
            <person name="Scheffler J.A."/>
            <person name="Scheffler B.E."/>
            <person name="Wendel J.F."/>
        </authorList>
    </citation>
    <scope>NUCLEOTIDE SEQUENCE [LARGE SCALE GENOMIC DNA]</scope>
    <source>
        <strain evidence="3">0</strain>
        <tissue evidence="3">Leaf</tissue>
    </source>
</reference>
<dbReference type="GO" id="GO:0004523">
    <property type="term" value="F:RNA-DNA hybrid ribonuclease activity"/>
    <property type="evidence" value="ECO:0007669"/>
    <property type="project" value="InterPro"/>
</dbReference>
<protein>
    <recommendedName>
        <fullName evidence="2">RNase H type-1 domain-containing protein</fullName>
    </recommendedName>
</protein>
<dbReference type="EMBL" id="JABFAD010065411">
    <property type="protein sequence ID" value="MBA0817629.1"/>
    <property type="molecule type" value="Genomic_DNA"/>
</dbReference>